<dbReference type="EMBL" id="HE577327">
    <property type="protein sequence ID" value="CCC98417.1"/>
    <property type="molecule type" value="Genomic_DNA"/>
</dbReference>
<feature type="compositionally biased region" description="Low complexity" evidence="1">
    <location>
        <begin position="27"/>
        <end position="39"/>
    </location>
</feature>
<feature type="region of interest" description="Disordered" evidence="1">
    <location>
        <begin position="1"/>
        <end position="72"/>
    </location>
</feature>
<accession>A0A9P1JRH0</accession>
<evidence type="ECO:0000313" key="2">
    <source>
        <dbReference type="EMBL" id="CCC98417.1"/>
    </source>
</evidence>
<dbReference type="KEGG" id="abs:AZOBR_140147"/>
<dbReference type="Proteomes" id="UP000007319">
    <property type="component" value="Chromosome"/>
</dbReference>
<proteinExistence type="predicted"/>
<protein>
    <submittedName>
        <fullName evidence="2">Uncharacterized protein</fullName>
    </submittedName>
</protein>
<feature type="compositionally biased region" description="Basic residues" evidence="1">
    <location>
        <begin position="40"/>
        <end position="51"/>
    </location>
</feature>
<name>A0A9P1JRH0_9PROT</name>
<sequence>MREMRADDAGDGAKPLREPVPGLPQPRRNAAASRAAGAGQRRKLPLRRRGRITGAALPLSPSYSNNSRQPFDADVSLNPEVRRFISRLAHRFCAIFLPLGTNRHLPLGCDKSP</sequence>
<organism evidence="2 3">
    <name type="scientific">Azospirillum baldaniorum</name>
    <dbReference type="NCBI Taxonomy" id="1064539"/>
    <lineage>
        <taxon>Bacteria</taxon>
        <taxon>Pseudomonadati</taxon>
        <taxon>Pseudomonadota</taxon>
        <taxon>Alphaproteobacteria</taxon>
        <taxon>Rhodospirillales</taxon>
        <taxon>Azospirillaceae</taxon>
        <taxon>Azospirillum</taxon>
    </lineage>
</organism>
<evidence type="ECO:0000256" key="1">
    <source>
        <dbReference type="SAM" id="MobiDB-lite"/>
    </source>
</evidence>
<reference evidence="2 3" key="1">
    <citation type="journal article" date="2011" name="PLoS Genet.">
        <title>Azospirillum genomes reveal transition of bacteria from aquatic to terrestrial environments.</title>
        <authorList>
            <person name="Wisniewski-Dye F."/>
            <person name="Borziak K."/>
            <person name="Khalsa-Moyers G."/>
            <person name="Alexandre G."/>
            <person name="Sukharnikov L.O."/>
            <person name="Wuichet K."/>
            <person name="Hurst G.B."/>
            <person name="McDonald W.H."/>
            <person name="Robertson J.S."/>
            <person name="Barbe V."/>
            <person name="Calteau A."/>
            <person name="Rouy Z."/>
            <person name="Mangenot S."/>
            <person name="Prigent-Combaret C."/>
            <person name="Normand P."/>
            <person name="Boyer M."/>
            <person name="Siguier P."/>
            <person name="Dessaux Y."/>
            <person name="Elmerich C."/>
            <person name="Condemine G."/>
            <person name="Krishnen G."/>
            <person name="Kennedy I."/>
            <person name="Paterson A.H."/>
            <person name="Gonzalez V."/>
            <person name="Mavingui P."/>
            <person name="Zhulin I.B."/>
        </authorList>
    </citation>
    <scope>NUCLEOTIDE SEQUENCE [LARGE SCALE GENOMIC DNA]</scope>
    <source>
        <strain evidence="2 3">Sp245</strain>
    </source>
</reference>
<gene>
    <name evidence="2" type="ORF">AZOBR_140147</name>
</gene>
<dbReference type="AlphaFoldDB" id="A0A9P1JRH0"/>
<keyword evidence="3" id="KW-1185">Reference proteome</keyword>
<evidence type="ECO:0000313" key="3">
    <source>
        <dbReference type="Proteomes" id="UP000007319"/>
    </source>
</evidence>